<dbReference type="EMBL" id="CP017641">
    <property type="protein sequence ID" value="APZ94134.1"/>
    <property type="molecule type" value="Genomic_DNA"/>
</dbReference>
<keyword evidence="2" id="KW-0472">Membrane</keyword>
<dbReference type="OrthoDB" id="207753at2"/>
<dbReference type="AlphaFoldDB" id="A0A1P8WJ98"/>
<feature type="region of interest" description="Disordered" evidence="1">
    <location>
        <begin position="1"/>
        <end position="97"/>
    </location>
</feature>
<dbReference type="KEGG" id="fmr:Fuma_03757"/>
<dbReference type="Proteomes" id="UP000187735">
    <property type="component" value="Chromosome"/>
</dbReference>
<reference evidence="3 4" key="1">
    <citation type="journal article" date="2016" name="Front. Microbiol.">
        <title>Fuerstia marisgermanicae gen. nov., sp. nov., an Unusual Member of the Phylum Planctomycetes from the German Wadden Sea.</title>
        <authorList>
            <person name="Kohn T."/>
            <person name="Heuer A."/>
            <person name="Jogler M."/>
            <person name="Vollmers J."/>
            <person name="Boedeker C."/>
            <person name="Bunk B."/>
            <person name="Rast P."/>
            <person name="Borchert D."/>
            <person name="Glockner I."/>
            <person name="Freese H.M."/>
            <person name="Klenk H.P."/>
            <person name="Overmann J."/>
            <person name="Kaster A.K."/>
            <person name="Rohde M."/>
            <person name="Wiegand S."/>
            <person name="Jogler C."/>
        </authorList>
    </citation>
    <scope>NUCLEOTIDE SEQUENCE [LARGE SCALE GENOMIC DNA]</scope>
    <source>
        <strain evidence="3 4">NH11</strain>
    </source>
</reference>
<evidence type="ECO:0008006" key="5">
    <source>
        <dbReference type="Google" id="ProtNLM"/>
    </source>
</evidence>
<feature type="compositionally biased region" description="Low complexity" evidence="1">
    <location>
        <begin position="78"/>
        <end position="90"/>
    </location>
</feature>
<evidence type="ECO:0000256" key="2">
    <source>
        <dbReference type="SAM" id="Phobius"/>
    </source>
</evidence>
<evidence type="ECO:0000313" key="3">
    <source>
        <dbReference type="EMBL" id="APZ94134.1"/>
    </source>
</evidence>
<accession>A0A1P8WJ98</accession>
<evidence type="ECO:0000256" key="1">
    <source>
        <dbReference type="SAM" id="MobiDB-lite"/>
    </source>
</evidence>
<dbReference type="RefSeq" id="WP_077025490.1">
    <property type="nucleotide sequence ID" value="NZ_CP017641.1"/>
</dbReference>
<feature type="transmembrane region" description="Helical" evidence="2">
    <location>
        <begin position="112"/>
        <end position="132"/>
    </location>
</feature>
<feature type="compositionally biased region" description="Polar residues" evidence="1">
    <location>
        <begin position="31"/>
        <end position="41"/>
    </location>
</feature>
<gene>
    <name evidence="3" type="ORF">Fuma_03757</name>
</gene>
<name>A0A1P8WJ98_9PLAN</name>
<protein>
    <recommendedName>
        <fullName evidence="5">DUF4352 domain-containing protein</fullName>
    </recommendedName>
</protein>
<sequence>MGGGPNNDDSAPDFSFLGDDGAKSLSDDTLAASSQPVFQQEDSGENPPAPKKKKLRKPVARKVTGNSDASRKAAQPGSSSAPKTSTKAASQPADNAATETESAIGNVVPQKWFAAIAGYAIALTLLFLVFWLTGRLSLSGNHQLESLPDIKPLSKGEFQSVPGDASLPPGHELKLGESQRFGDIIITPTRVTRDVVMVASATRAGEPPEQRTQAPVLKLWFEVKNVSHTTAFAPWDVGLMCHRSPEYGNDETTLANSWLRLAPSGGGAEGVRVLNYLHPPGSPFALIDQNSGQVLQPGETVTTFVACAEEIQQLFGDDMNELRWRLQLRKGVNQSSGNGVTTLVDVTFDAAQVQTGDA</sequence>
<keyword evidence="4" id="KW-1185">Reference proteome</keyword>
<organism evidence="3 4">
    <name type="scientific">Fuerstiella marisgermanici</name>
    <dbReference type="NCBI Taxonomy" id="1891926"/>
    <lineage>
        <taxon>Bacteria</taxon>
        <taxon>Pseudomonadati</taxon>
        <taxon>Planctomycetota</taxon>
        <taxon>Planctomycetia</taxon>
        <taxon>Planctomycetales</taxon>
        <taxon>Planctomycetaceae</taxon>
        <taxon>Fuerstiella</taxon>
    </lineage>
</organism>
<feature type="compositionally biased region" description="Basic residues" evidence="1">
    <location>
        <begin position="50"/>
        <end position="60"/>
    </location>
</feature>
<keyword evidence="2" id="KW-0812">Transmembrane</keyword>
<evidence type="ECO:0000313" key="4">
    <source>
        <dbReference type="Proteomes" id="UP000187735"/>
    </source>
</evidence>
<proteinExistence type="predicted"/>
<keyword evidence="2" id="KW-1133">Transmembrane helix</keyword>